<dbReference type="Gene3D" id="1.25.10.10">
    <property type="entry name" value="Leucine-rich Repeat Variant"/>
    <property type="match status" value="2"/>
</dbReference>
<dbReference type="RefSeq" id="WP_134112758.1">
    <property type="nucleotide sequence ID" value="NZ_SOBG01000003.1"/>
</dbReference>
<reference evidence="1 2" key="1">
    <citation type="submission" date="2019-03" db="EMBL/GenBank/DDBJ databases">
        <title>Genomic Encyclopedia of Type Strains, Phase IV (KMG-IV): sequencing the most valuable type-strain genomes for metagenomic binning, comparative biology and taxonomic classification.</title>
        <authorList>
            <person name="Goeker M."/>
        </authorList>
    </citation>
    <scope>NUCLEOTIDE SEQUENCE [LARGE SCALE GENOMIC DNA]</scope>
    <source>
        <strain evidence="1 2">DSM 100055</strain>
    </source>
</reference>
<evidence type="ECO:0000313" key="2">
    <source>
        <dbReference type="Proteomes" id="UP000294678"/>
    </source>
</evidence>
<protein>
    <recommendedName>
        <fullName evidence="3">HEAT repeat protein</fullName>
    </recommendedName>
</protein>
<organism evidence="1 2">
    <name type="scientific">Hypnocyclicus thermotrophus</name>
    <dbReference type="NCBI Taxonomy" id="1627895"/>
    <lineage>
        <taxon>Bacteria</taxon>
        <taxon>Fusobacteriati</taxon>
        <taxon>Fusobacteriota</taxon>
        <taxon>Fusobacteriia</taxon>
        <taxon>Fusobacteriales</taxon>
        <taxon>Fusobacteriaceae</taxon>
        <taxon>Hypnocyclicus</taxon>
    </lineage>
</organism>
<dbReference type="SUPFAM" id="SSF48371">
    <property type="entry name" value="ARM repeat"/>
    <property type="match status" value="2"/>
</dbReference>
<dbReference type="PANTHER" id="PTHR12697">
    <property type="entry name" value="PBS LYASE HEAT-LIKE PROTEIN"/>
    <property type="match status" value="1"/>
</dbReference>
<dbReference type="GO" id="GO:0016491">
    <property type="term" value="F:oxidoreductase activity"/>
    <property type="evidence" value="ECO:0007669"/>
    <property type="project" value="TreeGrafter"/>
</dbReference>
<name>A0AA46I606_9FUSO</name>
<dbReference type="EMBL" id="SOBG01000003">
    <property type="protein sequence ID" value="TDT71491.1"/>
    <property type="molecule type" value="Genomic_DNA"/>
</dbReference>
<dbReference type="InterPro" id="IPR011989">
    <property type="entry name" value="ARM-like"/>
</dbReference>
<evidence type="ECO:0000313" key="1">
    <source>
        <dbReference type="EMBL" id="TDT71491.1"/>
    </source>
</evidence>
<gene>
    <name evidence="1" type="ORF">EV215_0867</name>
</gene>
<comment type="caution">
    <text evidence="1">The sequence shown here is derived from an EMBL/GenBank/DDBJ whole genome shotgun (WGS) entry which is preliminary data.</text>
</comment>
<proteinExistence type="predicted"/>
<accession>A0AA46I606</accession>
<dbReference type="InterPro" id="IPR016024">
    <property type="entry name" value="ARM-type_fold"/>
</dbReference>
<dbReference type="PANTHER" id="PTHR12697:SF5">
    <property type="entry name" value="DEOXYHYPUSINE HYDROXYLASE"/>
    <property type="match status" value="1"/>
</dbReference>
<keyword evidence="2" id="KW-1185">Reference proteome</keyword>
<dbReference type="AlphaFoldDB" id="A0AA46I606"/>
<dbReference type="Proteomes" id="UP000294678">
    <property type="component" value="Unassembled WGS sequence"/>
</dbReference>
<sequence>MSKYYEFMYVEKLGKNVSKDEKVKAITELGKMKSIVAKDSLIKIAKNENESFSVRESAIHALIEIGDASFLDNFLPLSKIQDEDILELLIYGIKKLKAEEYVKYFKDFIDNENINIKLEIIDTLNIIHTEEAIKLLLKYYNSKEKEIKNLIRLYIQDSKVFLDYIENMSEIELLNILGLIPAEKALVVLKKLISEVTDKNIIKILISSIADLHIKGTGELYEELFDKLEEKEDKIKLIESLENVENNEKNKFLLRLLDNSDRDIRAKALTSFTNIEEEEILEKLKTMLFTENEWWLIKKLVIMLLGKSKNLNIFKQFVLLLSEESDERIIRTLIVELGNLKNEKAIPYIKKYITSNKQDIRKVAIESLAKLGYNEILEDVLKENNVIENIKFETIDILLNYKDERVEKILIEILNKRRYEKPIMERAIKMVEEFQIPFKLFKDFVIDKKVDREIRAKLIVNAVKYDKNSVEKLFMKILETDDEWWMLKKIVLLVVKDMKLYNLIDIVIKYVNNIDERLSKTAKDVAKSFYGALLVEKLKDEDIKNIAEKFMKII</sequence>
<evidence type="ECO:0008006" key="3">
    <source>
        <dbReference type="Google" id="ProtNLM"/>
    </source>
</evidence>
<dbReference type="Pfam" id="PF13646">
    <property type="entry name" value="HEAT_2"/>
    <property type="match status" value="1"/>
</dbReference>